<dbReference type="InterPro" id="IPR004046">
    <property type="entry name" value="GST_C"/>
</dbReference>
<evidence type="ECO:0000256" key="7">
    <source>
        <dbReference type="ARBA" id="ARBA00047960"/>
    </source>
</evidence>
<evidence type="ECO:0000256" key="3">
    <source>
        <dbReference type="ARBA" id="ARBA00011738"/>
    </source>
</evidence>
<organism evidence="10 11">
    <name type="scientific">Petrolisthes manimaculis</name>
    <dbReference type="NCBI Taxonomy" id="1843537"/>
    <lineage>
        <taxon>Eukaryota</taxon>
        <taxon>Metazoa</taxon>
        <taxon>Ecdysozoa</taxon>
        <taxon>Arthropoda</taxon>
        <taxon>Crustacea</taxon>
        <taxon>Multicrustacea</taxon>
        <taxon>Malacostraca</taxon>
        <taxon>Eumalacostraca</taxon>
        <taxon>Eucarida</taxon>
        <taxon>Decapoda</taxon>
        <taxon>Pleocyemata</taxon>
        <taxon>Anomura</taxon>
        <taxon>Galatheoidea</taxon>
        <taxon>Porcellanidae</taxon>
        <taxon>Petrolisthes</taxon>
    </lineage>
</organism>
<dbReference type="GO" id="GO:0004364">
    <property type="term" value="F:glutathione transferase activity"/>
    <property type="evidence" value="ECO:0007669"/>
    <property type="project" value="UniProtKB-EC"/>
</dbReference>
<dbReference type="InterPro" id="IPR036282">
    <property type="entry name" value="Glutathione-S-Trfase_C_sf"/>
</dbReference>
<evidence type="ECO:0000259" key="8">
    <source>
        <dbReference type="PROSITE" id="PS50404"/>
    </source>
</evidence>
<dbReference type="EC" id="2.5.1.18" evidence="4"/>
<keyword evidence="11" id="KW-1185">Reference proteome</keyword>
<dbReference type="InterPro" id="IPR051369">
    <property type="entry name" value="GST_Theta"/>
</dbReference>
<dbReference type="Pfam" id="PF00043">
    <property type="entry name" value="GST_C"/>
    <property type="match status" value="1"/>
</dbReference>
<dbReference type="SUPFAM" id="SSF52833">
    <property type="entry name" value="Thioredoxin-like"/>
    <property type="match status" value="1"/>
</dbReference>
<gene>
    <name evidence="10" type="ORF">Pmani_036231</name>
</gene>
<comment type="similarity">
    <text evidence="2">Belongs to the GST superfamily. Theta family.</text>
</comment>
<evidence type="ECO:0000313" key="11">
    <source>
        <dbReference type="Proteomes" id="UP001292094"/>
    </source>
</evidence>
<dbReference type="InterPro" id="IPR040079">
    <property type="entry name" value="Glutathione_S-Trfase"/>
</dbReference>
<dbReference type="EMBL" id="JAWZYT010005335">
    <property type="protein sequence ID" value="KAK4290903.1"/>
    <property type="molecule type" value="Genomic_DNA"/>
</dbReference>
<evidence type="ECO:0000256" key="2">
    <source>
        <dbReference type="ARBA" id="ARBA00009899"/>
    </source>
</evidence>
<keyword evidence="6" id="KW-0808">Transferase</keyword>
<dbReference type="InterPro" id="IPR004045">
    <property type="entry name" value="Glutathione_S-Trfase_N"/>
</dbReference>
<dbReference type="SUPFAM" id="SSF47616">
    <property type="entry name" value="GST C-terminal domain-like"/>
    <property type="match status" value="1"/>
</dbReference>
<dbReference type="Proteomes" id="UP001292094">
    <property type="component" value="Unassembled WGS sequence"/>
</dbReference>
<evidence type="ECO:0000256" key="4">
    <source>
        <dbReference type="ARBA" id="ARBA00012452"/>
    </source>
</evidence>
<sequence length="259" mass="29898">MSSTVQLDITHLTLPPINLTADDVQAKFVTFKGSFQQEVKKIHNTPMYIFIKKNAIPFNAKPVALRKGEHKTDEYAAINPFQLVPAIDDNGFKLTESVAILRYLCREHEAASRWYPKDSKLQARVDEYLEWQHLNTRISCAMFFQHKFLLPMMLRKKPDEKKIEQFKGRMEIALGQFETIWLKDTPFLAGNQITIADLVAACELEQPSMAGYDIFEGRPILDAWFKRVREAFNPHYDEAHHIVHHVRDSFGGNVPDAKL</sequence>
<dbReference type="GO" id="GO:0006749">
    <property type="term" value="P:glutathione metabolic process"/>
    <property type="evidence" value="ECO:0007669"/>
    <property type="project" value="TreeGrafter"/>
</dbReference>
<dbReference type="InterPro" id="IPR010987">
    <property type="entry name" value="Glutathione-S-Trfase_C-like"/>
</dbReference>
<evidence type="ECO:0000256" key="1">
    <source>
        <dbReference type="ARBA" id="ARBA00004496"/>
    </source>
</evidence>
<dbReference type="SFLD" id="SFLDG00358">
    <property type="entry name" value="Main_(cytGST)"/>
    <property type="match status" value="1"/>
</dbReference>
<evidence type="ECO:0000256" key="6">
    <source>
        <dbReference type="ARBA" id="ARBA00022679"/>
    </source>
</evidence>
<feature type="domain" description="GST N-terminal" evidence="8">
    <location>
        <begin position="31"/>
        <end position="112"/>
    </location>
</feature>
<protein>
    <recommendedName>
        <fullName evidence="4">glutathione transferase</fullName>
        <ecNumber evidence="4">2.5.1.18</ecNumber>
    </recommendedName>
</protein>
<dbReference type="InterPro" id="IPR040077">
    <property type="entry name" value="GST_C_Theta"/>
</dbReference>
<dbReference type="PANTHER" id="PTHR43917:SF8">
    <property type="entry name" value="GH16740P-RELATED"/>
    <property type="match status" value="1"/>
</dbReference>
<dbReference type="PROSITE" id="PS50405">
    <property type="entry name" value="GST_CTER"/>
    <property type="match status" value="1"/>
</dbReference>
<comment type="catalytic activity">
    <reaction evidence="7">
        <text>RX + glutathione = an S-substituted glutathione + a halide anion + H(+)</text>
        <dbReference type="Rhea" id="RHEA:16437"/>
        <dbReference type="ChEBI" id="CHEBI:15378"/>
        <dbReference type="ChEBI" id="CHEBI:16042"/>
        <dbReference type="ChEBI" id="CHEBI:17792"/>
        <dbReference type="ChEBI" id="CHEBI:57925"/>
        <dbReference type="ChEBI" id="CHEBI:90779"/>
        <dbReference type="EC" id="2.5.1.18"/>
    </reaction>
</comment>
<evidence type="ECO:0000256" key="5">
    <source>
        <dbReference type="ARBA" id="ARBA00022490"/>
    </source>
</evidence>
<dbReference type="Pfam" id="PF02798">
    <property type="entry name" value="GST_N"/>
    <property type="match status" value="1"/>
</dbReference>
<dbReference type="CDD" id="cd03183">
    <property type="entry name" value="GST_C_Theta"/>
    <property type="match status" value="1"/>
</dbReference>
<dbReference type="Gene3D" id="1.20.1050.10">
    <property type="match status" value="1"/>
</dbReference>
<comment type="caution">
    <text evidence="10">The sequence shown here is derived from an EMBL/GenBank/DDBJ whole genome shotgun (WGS) entry which is preliminary data.</text>
</comment>
<comment type="subunit">
    <text evidence="3">Homodimer.</text>
</comment>
<keyword evidence="5" id="KW-0963">Cytoplasm</keyword>
<dbReference type="Gene3D" id="3.40.30.10">
    <property type="entry name" value="Glutaredoxin"/>
    <property type="match status" value="1"/>
</dbReference>
<reference evidence="10" key="1">
    <citation type="submission" date="2023-11" db="EMBL/GenBank/DDBJ databases">
        <title>Genome assemblies of two species of porcelain crab, Petrolisthes cinctipes and Petrolisthes manimaculis (Anomura: Porcellanidae).</title>
        <authorList>
            <person name="Angst P."/>
        </authorList>
    </citation>
    <scope>NUCLEOTIDE SEQUENCE</scope>
    <source>
        <strain evidence="10">PB745_02</strain>
        <tissue evidence="10">Gill</tissue>
    </source>
</reference>
<dbReference type="GO" id="GO:0005737">
    <property type="term" value="C:cytoplasm"/>
    <property type="evidence" value="ECO:0007669"/>
    <property type="project" value="UniProtKB-SubCell"/>
</dbReference>
<dbReference type="FunFam" id="1.20.1050.10:FF:000008">
    <property type="entry name" value="Glutathione S-transferase theta-1"/>
    <property type="match status" value="1"/>
</dbReference>
<dbReference type="SFLD" id="SFLDS00019">
    <property type="entry name" value="Glutathione_Transferase_(cytos"/>
    <property type="match status" value="1"/>
</dbReference>
<dbReference type="PROSITE" id="PS50404">
    <property type="entry name" value="GST_NTER"/>
    <property type="match status" value="1"/>
</dbReference>
<name>A0AAE1NJV3_9EUCA</name>
<evidence type="ECO:0000259" key="9">
    <source>
        <dbReference type="PROSITE" id="PS50405"/>
    </source>
</evidence>
<feature type="domain" description="GST C-terminal" evidence="9">
    <location>
        <begin position="118"/>
        <end position="259"/>
    </location>
</feature>
<evidence type="ECO:0000313" key="10">
    <source>
        <dbReference type="EMBL" id="KAK4290903.1"/>
    </source>
</evidence>
<accession>A0AAE1NJV3</accession>
<dbReference type="InterPro" id="IPR036249">
    <property type="entry name" value="Thioredoxin-like_sf"/>
</dbReference>
<comment type="subcellular location">
    <subcellularLocation>
        <location evidence="1">Cytoplasm</location>
    </subcellularLocation>
</comment>
<proteinExistence type="inferred from homology"/>
<dbReference type="AlphaFoldDB" id="A0AAE1NJV3"/>
<dbReference type="PANTHER" id="PTHR43917">
    <property type="match status" value="1"/>
</dbReference>